<dbReference type="InterPro" id="IPR004728">
    <property type="entry name" value="Sec62"/>
</dbReference>
<keyword evidence="14" id="KW-1185">Reference proteome</keyword>
<comment type="similarity">
    <text evidence="2">Belongs to the SEC62 family.</text>
</comment>
<evidence type="ECO:0000256" key="10">
    <source>
        <dbReference type="ARBA" id="ARBA00023136"/>
    </source>
</evidence>
<dbReference type="NCBIfam" id="TIGR00869">
    <property type="entry name" value="sec62"/>
    <property type="match status" value="1"/>
</dbReference>
<evidence type="ECO:0000256" key="3">
    <source>
        <dbReference type="ARBA" id="ARBA00021257"/>
    </source>
</evidence>
<reference evidence="13 14" key="1">
    <citation type="submission" date="2019-01" db="EMBL/GenBank/DDBJ databases">
        <title>Draft Genome Sequencing of Zygosaccharomyces mellis Ca-7.</title>
        <authorList>
            <person name="Shiwa Y."/>
            <person name="Kanesaki Y."/>
            <person name="Ishige T."/>
            <person name="Mura K."/>
            <person name="Hori T."/>
            <person name="Tamura T."/>
        </authorList>
    </citation>
    <scope>NUCLEOTIDE SEQUENCE [LARGE SCALE GENOMIC DNA]</scope>
    <source>
        <strain evidence="13 14">Ca-7</strain>
    </source>
</reference>
<dbReference type="PANTHER" id="PTHR12443:SF9">
    <property type="entry name" value="TRANSLOCATION PROTEIN SEC62"/>
    <property type="match status" value="1"/>
</dbReference>
<dbReference type="Pfam" id="PF03839">
    <property type="entry name" value="Sec62"/>
    <property type="match status" value="1"/>
</dbReference>
<dbReference type="AlphaFoldDB" id="A0A4C2EG82"/>
<keyword evidence="4" id="KW-0813">Transport</keyword>
<dbReference type="GO" id="GO:0031204">
    <property type="term" value="P:post-translational protein targeting to membrane, translocation"/>
    <property type="evidence" value="ECO:0007669"/>
    <property type="project" value="TreeGrafter"/>
</dbReference>
<evidence type="ECO:0000256" key="8">
    <source>
        <dbReference type="ARBA" id="ARBA00022989"/>
    </source>
</evidence>
<name>A0A4C2EG82_9SACH</name>
<evidence type="ECO:0000256" key="12">
    <source>
        <dbReference type="SAM" id="Phobius"/>
    </source>
</evidence>
<evidence type="ECO:0000256" key="4">
    <source>
        <dbReference type="ARBA" id="ARBA00022448"/>
    </source>
</evidence>
<evidence type="ECO:0000256" key="9">
    <source>
        <dbReference type="ARBA" id="ARBA00023010"/>
    </source>
</evidence>
<feature type="transmembrane region" description="Helical" evidence="12">
    <location>
        <begin position="147"/>
        <end position="169"/>
    </location>
</feature>
<evidence type="ECO:0000313" key="14">
    <source>
        <dbReference type="Proteomes" id="UP000301737"/>
    </source>
</evidence>
<keyword evidence="7" id="KW-0653">Protein transport</keyword>
<evidence type="ECO:0000256" key="6">
    <source>
        <dbReference type="ARBA" id="ARBA00022824"/>
    </source>
</evidence>
<sequence length="273" mass="31367">MSAVKVVINPESALAIATLLRHHSELKQRKGLFQTRQVDFFRYKRFVRALKSPEYAKKSIAQPELYPPVAEKDKTDEDADMKARLLFIAMIKAQLVLPCNKLDSTQSKQQGLKPSKEFPNLVLSTKAGLQPDEYYVWNYNPKTLTDYLAVIGVISAILTLVCYPLWPYFMRRGSYYMSLGALGLLAVFFVIAIVRVIIYLLLLPFTNQNGGFWLFPNLFEDCGVIESFKPLYGFGETECYTYIKKMKRRKRRQAKKSTQSHAQPAEPDEKKDN</sequence>
<comment type="subcellular location">
    <subcellularLocation>
        <location evidence="1">Endoplasmic reticulum membrane</location>
        <topology evidence="1">Multi-pass membrane protein</topology>
    </subcellularLocation>
</comment>
<dbReference type="EMBL" id="BIMX01000029">
    <property type="protein sequence ID" value="GCF01233.1"/>
    <property type="molecule type" value="Genomic_DNA"/>
</dbReference>
<evidence type="ECO:0000256" key="11">
    <source>
        <dbReference type="SAM" id="MobiDB-lite"/>
    </source>
</evidence>
<comment type="caution">
    <text evidence="13">The sequence shown here is derived from an EMBL/GenBank/DDBJ whole genome shotgun (WGS) entry which is preliminary data.</text>
</comment>
<dbReference type="PANTHER" id="PTHR12443">
    <property type="entry name" value="TRANSLOCATION PROTEIN SEC62"/>
    <property type="match status" value="1"/>
</dbReference>
<dbReference type="OrthoDB" id="200187at2759"/>
<feature type="transmembrane region" description="Helical" evidence="12">
    <location>
        <begin position="175"/>
        <end position="202"/>
    </location>
</feature>
<evidence type="ECO:0000256" key="1">
    <source>
        <dbReference type="ARBA" id="ARBA00004477"/>
    </source>
</evidence>
<dbReference type="Proteomes" id="UP000301737">
    <property type="component" value="Unassembled WGS sequence"/>
</dbReference>
<keyword evidence="8 12" id="KW-1133">Transmembrane helix</keyword>
<keyword evidence="5 12" id="KW-0812">Transmembrane</keyword>
<feature type="region of interest" description="Disordered" evidence="11">
    <location>
        <begin position="249"/>
        <end position="273"/>
    </location>
</feature>
<evidence type="ECO:0000256" key="2">
    <source>
        <dbReference type="ARBA" id="ARBA00010604"/>
    </source>
</evidence>
<gene>
    <name evidence="13" type="primary">SEC62</name>
    <name evidence="13" type="ORF">ZYGM_000463</name>
</gene>
<evidence type="ECO:0000313" key="13">
    <source>
        <dbReference type="EMBL" id="GCF01233.1"/>
    </source>
</evidence>
<proteinExistence type="inferred from homology"/>
<keyword evidence="6" id="KW-0256">Endoplasmic reticulum</keyword>
<evidence type="ECO:0000256" key="7">
    <source>
        <dbReference type="ARBA" id="ARBA00022927"/>
    </source>
</evidence>
<accession>A0A4C2EG82</accession>
<dbReference type="InterPro" id="IPR011553">
    <property type="entry name" value="Sec62_asco"/>
</dbReference>
<organism evidence="13 14">
    <name type="scientific">Zygosaccharomyces mellis</name>
    <dbReference type="NCBI Taxonomy" id="42258"/>
    <lineage>
        <taxon>Eukaryota</taxon>
        <taxon>Fungi</taxon>
        <taxon>Dikarya</taxon>
        <taxon>Ascomycota</taxon>
        <taxon>Saccharomycotina</taxon>
        <taxon>Saccharomycetes</taxon>
        <taxon>Saccharomycetales</taxon>
        <taxon>Saccharomycetaceae</taxon>
        <taxon>Zygosaccharomyces</taxon>
    </lineage>
</organism>
<dbReference type="GO" id="GO:0005789">
    <property type="term" value="C:endoplasmic reticulum membrane"/>
    <property type="evidence" value="ECO:0007669"/>
    <property type="project" value="UniProtKB-SubCell"/>
</dbReference>
<evidence type="ECO:0000256" key="5">
    <source>
        <dbReference type="ARBA" id="ARBA00022692"/>
    </source>
</evidence>
<keyword evidence="10 12" id="KW-0472">Membrane</keyword>
<protein>
    <recommendedName>
        <fullName evidence="3">Translocation protein SEC62</fullName>
    </recommendedName>
</protein>
<keyword evidence="9" id="KW-0811">Translocation</keyword>